<dbReference type="OrthoDB" id="6431202at2759"/>
<dbReference type="Gene3D" id="3.30.420.10">
    <property type="entry name" value="Ribonuclease H-like superfamily/Ribonuclease H"/>
    <property type="match status" value="2"/>
</dbReference>
<reference evidence="1" key="1">
    <citation type="submission" date="2020-07" db="EMBL/GenBank/DDBJ databases">
        <title>Multicomponent nature underlies the extraordinary mechanical properties of spider dragline silk.</title>
        <authorList>
            <person name="Kono N."/>
            <person name="Nakamura H."/>
            <person name="Mori M."/>
            <person name="Yoshida Y."/>
            <person name="Ohtoshi R."/>
            <person name="Malay A.D."/>
            <person name="Moran D.A.P."/>
            <person name="Tomita M."/>
            <person name="Numata K."/>
            <person name="Arakawa K."/>
        </authorList>
    </citation>
    <scope>NUCLEOTIDE SEQUENCE</scope>
</reference>
<gene>
    <name evidence="1" type="primary">NCL1_45791</name>
    <name evidence="1" type="ORF">TNCT_111251</name>
</gene>
<dbReference type="EMBL" id="BMAO01007048">
    <property type="protein sequence ID" value="GFR13226.1"/>
    <property type="molecule type" value="Genomic_DNA"/>
</dbReference>
<evidence type="ECO:0000313" key="2">
    <source>
        <dbReference type="Proteomes" id="UP000887116"/>
    </source>
</evidence>
<name>A0A8X6LJM4_TRICU</name>
<dbReference type="AlphaFoldDB" id="A0A8X6LJM4"/>
<dbReference type="Proteomes" id="UP000887116">
    <property type="component" value="Unassembled WGS sequence"/>
</dbReference>
<evidence type="ECO:0000313" key="1">
    <source>
        <dbReference type="EMBL" id="GFR13226.1"/>
    </source>
</evidence>
<comment type="caution">
    <text evidence="1">The sequence shown here is derived from an EMBL/GenBank/DDBJ whole genome shotgun (WGS) entry which is preliminary data.</text>
</comment>
<keyword evidence="2" id="KW-1185">Reference proteome</keyword>
<sequence length="128" mass="14941">MLDHEGGTEGLSEPFPVKLMFIVTYDVRGIIVCHFVPHSRTVNAQFYRDFLLQQLLRRWGWKELEHPPYSSEISPCDFYPIPKITEPIHGRWFATREDIANTVRQQVLRFTHGVANAEADGIQRLPHR</sequence>
<dbReference type="GO" id="GO:0003676">
    <property type="term" value="F:nucleic acid binding"/>
    <property type="evidence" value="ECO:0007669"/>
    <property type="project" value="InterPro"/>
</dbReference>
<proteinExistence type="predicted"/>
<protein>
    <submittedName>
        <fullName evidence="1">Histone-lysine N-methyltransferase SETMAR</fullName>
    </submittedName>
</protein>
<accession>A0A8X6LJM4</accession>
<organism evidence="1 2">
    <name type="scientific">Trichonephila clavata</name>
    <name type="common">Joro spider</name>
    <name type="synonym">Nephila clavata</name>
    <dbReference type="NCBI Taxonomy" id="2740835"/>
    <lineage>
        <taxon>Eukaryota</taxon>
        <taxon>Metazoa</taxon>
        <taxon>Ecdysozoa</taxon>
        <taxon>Arthropoda</taxon>
        <taxon>Chelicerata</taxon>
        <taxon>Arachnida</taxon>
        <taxon>Araneae</taxon>
        <taxon>Araneomorphae</taxon>
        <taxon>Entelegynae</taxon>
        <taxon>Araneoidea</taxon>
        <taxon>Nephilidae</taxon>
        <taxon>Trichonephila</taxon>
    </lineage>
</organism>
<dbReference type="InterPro" id="IPR036397">
    <property type="entry name" value="RNaseH_sf"/>
</dbReference>